<feature type="domain" description="SCP" evidence="2">
    <location>
        <begin position="241"/>
        <end position="394"/>
    </location>
</feature>
<dbReference type="SUPFAM" id="SSF55797">
    <property type="entry name" value="PR-1-like"/>
    <property type="match status" value="2"/>
</dbReference>
<dbReference type="Gene3D" id="3.40.33.10">
    <property type="entry name" value="CAP"/>
    <property type="match status" value="2"/>
</dbReference>
<dbReference type="InterPro" id="IPR014044">
    <property type="entry name" value="CAP_dom"/>
</dbReference>
<reference evidence="3 4" key="1">
    <citation type="submission" date="2023-08" db="EMBL/GenBank/DDBJ databases">
        <title>A Necator americanus chromosomal reference genome.</title>
        <authorList>
            <person name="Ilik V."/>
            <person name="Petrzelkova K.J."/>
            <person name="Pardy F."/>
            <person name="Fuh T."/>
            <person name="Niatou-Singa F.S."/>
            <person name="Gouil Q."/>
            <person name="Baker L."/>
            <person name="Ritchie M.E."/>
            <person name="Jex A.R."/>
            <person name="Gazzola D."/>
            <person name="Li H."/>
            <person name="Toshio Fujiwara R."/>
            <person name="Zhan B."/>
            <person name="Aroian R.V."/>
            <person name="Pafco B."/>
            <person name="Schwarz E.M."/>
        </authorList>
    </citation>
    <scope>NUCLEOTIDE SEQUENCE [LARGE SCALE GENOMIC DNA]</scope>
    <source>
        <strain evidence="3 4">Aroian</strain>
        <tissue evidence="3">Whole animal</tissue>
    </source>
</reference>
<dbReference type="PANTHER" id="PTHR10334">
    <property type="entry name" value="CYSTEINE-RICH SECRETORY PROTEIN-RELATED"/>
    <property type="match status" value="1"/>
</dbReference>
<sequence>MRMLVLLLLSFTAVTHASICPANEPTDDQRKAIRKEHNDIRRKIVRGAAKNYAGNLNAGKNMYSLRYDCDLEQAAIDAVGDSCSAALAEPAKYGQNVQVYETQAVSALAIAELLKDAVKQWYQPVLYYGLRSDANKYEDKRLYTFANLAYDRNTAIGCHHKKCGDKVVITCMYSNIVPDNATLYERGTPCTKDEDCTIYTPSTCKSSLCTAKAMIPNPSPSSTTAAPSTAGKCQTAEVTEAVRNAVIEVHNSYRSKLAQGQVINGRRKENCPTAANMHKMEYDCNLESSALAQAKTCSSSAASGEGQNVHSGVLVNNSEQAVRTAMDQWWNQITIRGVNAAMLFRARVRDKPDGPVAFTQMAWATTTKVGCAVVNCPSKSFTVCRYSPAGNIVNQHVYKRGKLCGDCQSSCVSGLC</sequence>
<dbReference type="SMART" id="SM00198">
    <property type="entry name" value="SCP"/>
    <property type="match status" value="2"/>
</dbReference>
<dbReference type="Proteomes" id="UP001303046">
    <property type="component" value="Unassembled WGS sequence"/>
</dbReference>
<evidence type="ECO:0000259" key="2">
    <source>
        <dbReference type="SMART" id="SM00198"/>
    </source>
</evidence>
<comment type="caution">
    <text evidence="3">The sequence shown here is derived from an EMBL/GenBank/DDBJ whole genome shotgun (WGS) entry which is preliminary data.</text>
</comment>
<evidence type="ECO:0000256" key="1">
    <source>
        <dbReference type="SAM" id="SignalP"/>
    </source>
</evidence>
<protein>
    <recommendedName>
        <fullName evidence="2">SCP domain-containing protein</fullName>
    </recommendedName>
</protein>
<dbReference type="InterPro" id="IPR035940">
    <property type="entry name" value="CAP_sf"/>
</dbReference>
<name>A0ABR1BZV3_NECAM</name>
<organism evidence="3 4">
    <name type="scientific">Necator americanus</name>
    <name type="common">Human hookworm</name>
    <dbReference type="NCBI Taxonomy" id="51031"/>
    <lineage>
        <taxon>Eukaryota</taxon>
        <taxon>Metazoa</taxon>
        <taxon>Ecdysozoa</taxon>
        <taxon>Nematoda</taxon>
        <taxon>Chromadorea</taxon>
        <taxon>Rhabditida</taxon>
        <taxon>Rhabditina</taxon>
        <taxon>Rhabditomorpha</taxon>
        <taxon>Strongyloidea</taxon>
        <taxon>Ancylostomatidae</taxon>
        <taxon>Bunostominae</taxon>
        <taxon>Necator</taxon>
    </lineage>
</organism>
<dbReference type="CDD" id="cd05380">
    <property type="entry name" value="CAP_euk"/>
    <property type="match status" value="2"/>
</dbReference>
<gene>
    <name evidence="3" type="primary">Necator_chrI.g4114</name>
    <name evidence="3" type="ORF">RB195_007985</name>
</gene>
<keyword evidence="1" id="KW-0732">Signal</keyword>
<feature type="domain" description="SCP" evidence="2">
    <location>
        <begin position="28"/>
        <end position="178"/>
    </location>
</feature>
<dbReference type="Pfam" id="PF00188">
    <property type="entry name" value="CAP"/>
    <property type="match status" value="2"/>
</dbReference>
<evidence type="ECO:0000313" key="3">
    <source>
        <dbReference type="EMBL" id="KAK6731856.1"/>
    </source>
</evidence>
<accession>A0ABR1BZV3</accession>
<evidence type="ECO:0000313" key="4">
    <source>
        <dbReference type="Proteomes" id="UP001303046"/>
    </source>
</evidence>
<dbReference type="InterPro" id="IPR001283">
    <property type="entry name" value="CRISP-related"/>
</dbReference>
<feature type="signal peptide" evidence="1">
    <location>
        <begin position="1"/>
        <end position="17"/>
    </location>
</feature>
<dbReference type="EMBL" id="JAVFWL010000001">
    <property type="protein sequence ID" value="KAK6731856.1"/>
    <property type="molecule type" value="Genomic_DNA"/>
</dbReference>
<dbReference type="PRINTS" id="PR00837">
    <property type="entry name" value="V5TPXLIKE"/>
</dbReference>
<keyword evidence="4" id="KW-1185">Reference proteome</keyword>
<proteinExistence type="predicted"/>
<feature type="chain" id="PRO_5047285312" description="SCP domain-containing protein" evidence="1">
    <location>
        <begin position="18"/>
        <end position="416"/>
    </location>
</feature>